<evidence type="ECO:0000256" key="1">
    <source>
        <dbReference type="ARBA" id="ARBA00004496"/>
    </source>
</evidence>
<reference evidence="4" key="2">
    <citation type="submission" date="2017-10" db="EMBL/GenBank/DDBJ databases">
        <title>Ladona fulva Genome sequencing and assembly.</title>
        <authorList>
            <person name="Murali S."/>
            <person name="Richards S."/>
            <person name="Bandaranaike D."/>
            <person name="Bellair M."/>
            <person name="Blankenburg K."/>
            <person name="Chao H."/>
            <person name="Dinh H."/>
            <person name="Doddapaneni H."/>
            <person name="Dugan-Rocha S."/>
            <person name="Elkadiri S."/>
            <person name="Gnanaolivu R."/>
            <person name="Hernandez B."/>
            <person name="Skinner E."/>
            <person name="Javaid M."/>
            <person name="Lee S."/>
            <person name="Li M."/>
            <person name="Ming W."/>
            <person name="Munidasa M."/>
            <person name="Muniz J."/>
            <person name="Nguyen L."/>
            <person name="Hughes D."/>
            <person name="Osuji N."/>
            <person name="Pu L.-L."/>
            <person name="Puazo M."/>
            <person name="Qu C."/>
            <person name="Quiroz J."/>
            <person name="Raj R."/>
            <person name="Weissenberger G."/>
            <person name="Xin Y."/>
            <person name="Zou X."/>
            <person name="Han Y."/>
            <person name="Worley K."/>
            <person name="Muzny D."/>
            <person name="Gibbs R."/>
        </authorList>
    </citation>
    <scope>NUCLEOTIDE SEQUENCE</scope>
    <source>
        <strain evidence="4">Sampled in the wild</strain>
    </source>
</reference>
<evidence type="ECO:0000313" key="5">
    <source>
        <dbReference type="Proteomes" id="UP000792457"/>
    </source>
</evidence>
<reference evidence="4" key="1">
    <citation type="submission" date="2013-04" db="EMBL/GenBank/DDBJ databases">
        <authorList>
            <person name="Qu J."/>
            <person name="Murali S.C."/>
            <person name="Bandaranaike D."/>
            <person name="Bellair M."/>
            <person name="Blankenburg K."/>
            <person name="Chao H."/>
            <person name="Dinh H."/>
            <person name="Doddapaneni H."/>
            <person name="Downs B."/>
            <person name="Dugan-Rocha S."/>
            <person name="Elkadiri S."/>
            <person name="Gnanaolivu R.D."/>
            <person name="Hernandez B."/>
            <person name="Javaid M."/>
            <person name="Jayaseelan J.C."/>
            <person name="Lee S."/>
            <person name="Li M."/>
            <person name="Ming W."/>
            <person name="Munidasa M."/>
            <person name="Muniz J."/>
            <person name="Nguyen L."/>
            <person name="Ongeri F."/>
            <person name="Osuji N."/>
            <person name="Pu L.-L."/>
            <person name="Puazo M."/>
            <person name="Qu C."/>
            <person name="Quiroz J."/>
            <person name="Raj R."/>
            <person name="Weissenberger G."/>
            <person name="Xin Y."/>
            <person name="Zou X."/>
            <person name="Han Y."/>
            <person name="Richards S."/>
            <person name="Worley K."/>
            <person name="Muzny D."/>
            <person name="Gibbs R."/>
        </authorList>
    </citation>
    <scope>NUCLEOTIDE SEQUENCE</scope>
    <source>
        <strain evidence="4">Sampled in the wild</strain>
    </source>
</reference>
<dbReference type="Pfam" id="PF00168">
    <property type="entry name" value="C2"/>
    <property type="match status" value="1"/>
</dbReference>
<evidence type="ECO:0000313" key="4">
    <source>
        <dbReference type="EMBL" id="KAG8238926.1"/>
    </source>
</evidence>
<evidence type="ECO:0000259" key="3">
    <source>
        <dbReference type="PROSITE" id="PS50004"/>
    </source>
</evidence>
<gene>
    <name evidence="4" type="ORF">J437_LFUL000763</name>
</gene>
<dbReference type="EMBL" id="KZ309469">
    <property type="protein sequence ID" value="KAG8238926.1"/>
    <property type="molecule type" value="Genomic_DNA"/>
</dbReference>
<accession>A0A8K0P9G4</accession>
<dbReference type="PROSITE" id="PS50004">
    <property type="entry name" value="C2"/>
    <property type="match status" value="1"/>
</dbReference>
<dbReference type="InterPro" id="IPR000008">
    <property type="entry name" value="C2_dom"/>
</dbReference>
<comment type="caution">
    <text evidence="4">The sequence shown here is derived from an EMBL/GenBank/DDBJ whole genome shotgun (WGS) entry which is preliminary data.</text>
</comment>
<dbReference type="PANTHER" id="PTHR46006:SF6">
    <property type="entry name" value="INTERSECTIN-2 ISOFORM X1"/>
    <property type="match status" value="1"/>
</dbReference>
<name>A0A8K0P9G4_LADFU</name>
<dbReference type="GO" id="GO:0005737">
    <property type="term" value="C:cytoplasm"/>
    <property type="evidence" value="ECO:0007669"/>
    <property type="project" value="UniProtKB-SubCell"/>
</dbReference>
<protein>
    <recommendedName>
        <fullName evidence="3">C2 domain-containing protein</fullName>
    </recommendedName>
</protein>
<evidence type="ECO:0000256" key="2">
    <source>
        <dbReference type="ARBA" id="ARBA00022490"/>
    </source>
</evidence>
<dbReference type="InterPro" id="IPR051480">
    <property type="entry name" value="Endocytic_GEF_Adapter"/>
</dbReference>
<dbReference type="PANTHER" id="PTHR46006">
    <property type="entry name" value="RHO GUANINE NUCLEOTIDE EXCHANGE FACTOR AT 64C, ISOFORM A"/>
    <property type="match status" value="1"/>
</dbReference>
<feature type="domain" description="C2" evidence="3">
    <location>
        <begin position="1"/>
        <end position="72"/>
    </location>
</feature>
<sequence length="99" mass="11287">MGSQEQRTPVVSGTTNPKWNATMQFLVKDLEEDVLCITVFDRGHFVPNEFLGRTEVCISDILKVSRGQSVGPITMKKRLHEVETGEILLKLDLQLFNRR</sequence>
<dbReference type="AlphaFoldDB" id="A0A8K0P9G4"/>
<dbReference type="GO" id="GO:0035025">
    <property type="term" value="P:positive regulation of Rho protein signal transduction"/>
    <property type="evidence" value="ECO:0007669"/>
    <property type="project" value="TreeGrafter"/>
</dbReference>
<organism evidence="4 5">
    <name type="scientific">Ladona fulva</name>
    <name type="common">Scarce chaser dragonfly</name>
    <name type="synonym">Libellula fulva</name>
    <dbReference type="NCBI Taxonomy" id="123851"/>
    <lineage>
        <taxon>Eukaryota</taxon>
        <taxon>Metazoa</taxon>
        <taxon>Ecdysozoa</taxon>
        <taxon>Arthropoda</taxon>
        <taxon>Hexapoda</taxon>
        <taxon>Insecta</taxon>
        <taxon>Pterygota</taxon>
        <taxon>Palaeoptera</taxon>
        <taxon>Odonata</taxon>
        <taxon>Epiprocta</taxon>
        <taxon>Anisoptera</taxon>
        <taxon>Libelluloidea</taxon>
        <taxon>Libellulidae</taxon>
        <taxon>Ladona</taxon>
    </lineage>
</organism>
<dbReference type="OrthoDB" id="207120at2759"/>
<keyword evidence="2" id="KW-0963">Cytoplasm</keyword>
<dbReference type="Gene3D" id="2.60.40.150">
    <property type="entry name" value="C2 domain"/>
    <property type="match status" value="1"/>
</dbReference>
<dbReference type="Proteomes" id="UP000792457">
    <property type="component" value="Unassembled WGS sequence"/>
</dbReference>
<keyword evidence="5" id="KW-1185">Reference proteome</keyword>
<comment type="subcellular location">
    <subcellularLocation>
        <location evidence="1">Cytoplasm</location>
    </subcellularLocation>
</comment>
<proteinExistence type="predicted"/>
<dbReference type="InterPro" id="IPR035892">
    <property type="entry name" value="C2_domain_sf"/>
</dbReference>
<dbReference type="SUPFAM" id="SSF49562">
    <property type="entry name" value="C2 domain (Calcium/lipid-binding domain, CaLB)"/>
    <property type="match status" value="1"/>
</dbReference>